<reference evidence="5" key="1">
    <citation type="submission" date="2020-02" db="EMBL/GenBank/DDBJ databases">
        <authorList>
            <person name="Meier V. D."/>
        </authorList>
    </citation>
    <scope>NUCLEOTIDE SEQUENCE</scope>
    <source>
        <strain evidence="5">AVDCRST_MAG69</strain>
    </source>
</reference>
<dbReference type="Pfam" id="PF13649">
    <property type="entry name" value="Methyltransf_25"/>
    <property type="match status" value="1"/>
</dbReference>
<protein>
    <recommendedName>
        <fullName evidence="4">Methyltransferase domain-containing protein</fullName>
    </recommendedName>
</protein>
<dbReference type="EMBL" id="CADCVP010000253">
    <property type="protein sequence ID" value="CAA9508637.1"/>
    <property type="molecule type" value="Genomic_DNA"/>
</dbReference>
<name>A0A6J4SXU1_9ACTN</name>
<dbReference type="Gene3D" id="3.40.50.150">
    <property type="entry name" value="Vaccinia Virus protein VP39"/>
    <property type="match status" value="1"/>
</dbReference>
<dbReference type="PANTHER" id="PTHR43464:SF19">
    <property type="entry name" value="UBIQUINONE BIOSYNTHESIS O-METHYLTRANSFERASE, MITOCHONDRIAL"/>
    <property type="match status" value="1"/>
</dbReference>
<accession>A0A6J4SXU1</accession>
<evidence type="ECO:0000256" key="3">
    <source>
        <dbReference type="ARBA" id="ARBA00022691"/>
    </source>
</evidence>
<organism evidence="5">
    <name type="scientific">uncultured Solirubrobacteraceae bacterium</name>
    <dbReference type="NCBI Taxonomy" id="1162706"/>
    <lineage>
        <taxon>Bacteria</taxon>
        <taxon>Bacillati</taxon>
        <taxon>Actinomycetota</taxon>
        <taxon>Thermoleophilia</taxon>
        <taxon>Solirubrobacterales</taxon>
        <taxon>Solirubrobacteraceae</taxon>
        <taxon>environmental samples</taxon>
    </lineage>
</organism>
<dbReference type="InterPro" id="IPR029063">
    <property type="entry name" value="SAM-dependent_MTases_sf"/>
</dbReference>
<evidence type="ECO:0000259" key="4">
    <source>
        <dbReference type="Pfam" id="PF13649"/>
    </source>
</evidence>
<evidence type="ECO:0000256" key="1">
    <source>
        <dbReference type="ARBA" id="ARBA00022603"/>
    </source>
</evidence>
<dbReference type="InterPro" id="IPR041698">
    <property type="entry name" value="Methyltransf_25"/>
</dbReference>
<feature type="domain" description="Methyltransferase" evidence="4">
    <location>
        <begin position="167"/>
        <end position="260"/>
    </location>
</feature>
<dbReference type="GO" id="GO:0008168">
    <property type="term" value="F:methyltransferase activity"/>
    <property type="evidence" value="ECO:0007669"/>
    <property type="project" value="UniProtKB-KW"/>
</dbReference>
<dbReference type="PANTHER" id="PTHR43464">
    <property type="entry name" value="METHYLTRANSFERASE"/>
    <property type="match status" value="1"/>
</dbReference>
<evidence type="ECO:0000313" key="5">
    <source>
        <dbReference type="EMBL" id="CAA9508637.1"/>
    </source>
</evidence>
<sequence length="363" mass="39195">MLNSLHRRPRSRRFAPALAALTGGRVAGMPSAPVPAPREPSSDIVDALRAYAPPWYEEEAGVVTRALIDRLESGDRELVLAAADEEWRAYYDAAGETERQHLVLHYAAHWDVGPVLSRLGLPRLVPPDDIHAMARGPLAAGGGLWFADLIAGAAERTGVPIAAGQRVLDFGCSSGRVLAALSAWRHDVEWMGCDPNAAAAAWAGEHLPRVSAFASPQEPPLDMEAGSLDLVYAVSVWSHFGESQAVAWLEEMRRVLRPGGALVITTQGVASIAHYLRQASVTEDYARDAGRALLTRGHAYFVAFGEDGDWGVKHPEWGMGYMTADWLAAHASPGWSLELLEPARIDANQDLVVLVRGGRREAA</sequence>
<evidence type="ECO:0000256" key="2">
    <source>
        <dbReference type="ARBA" id="ARBA00022679"/>
    </source>
</evidence>
<keyword evidence="3" id="KW-0949">S-adenosyl-L-methionine</keyword>
<dbReference type="AlphaFoldDB" id="A0A6J4SXU1"/>
<keyword evidence="1" id="KW-0489">Methyltransferase</keyword>
<dbReference type="GO" id="GO:0032259">
    <property type="term" value="P:methylation"/>
    <property type="evidence" value="ECO:0007669"/>
    <property type="project" value="UniProtKB-KW"/>
</dbReference>
<dbReference type="CDD" id="cd02440">
    <property type="entry name" value="AdoMet_MTases"/>
    <property type="match status" value="1"/>
</dbReference>
<dbReference type="SUPFAM" id="SSF53335">
    <property type="entry name" value="S-adenosyl-L-methionine-dependent methyltransferases"/>
    <property type="match status" value="1"/>
</dbReference>
<gene>
    <name evidence="5" type="ORF">AVDCRST_MAG69-2345</name>
</gene>
<keyword evidence="2" id="KW-0808">Transferase</keyword>
<proteinExistence type="predicted"/>